<feature type="transmembrane region" description="Helical" evidence="2">
    <location>
        <begin position="92"/>
        <end position="114"/>
    </location>
</feature>
<evidence type="ECO:0000313" key="3">
    <source>
        <dbReference type="EMBL" id="MDP9904791.1"/>
    </source>
</evidence>
<dbReference type="EMBL" id="JAUSTF010000004">
    <property type="protein sequence ID" value="MDQ0180780.1"/>
    <property type="molecule type" value="Genomic_DNA"/>
</dbReference>
<evidence type="ECO:0000256" key="2">
    <source>
        <dbReference type="SAM" id="Phobius"/>
    </source>
</evidence>
<reference evidence="3 5" key="1">
    <citation type="submission" date="2023-07" db="EMBL/GenBank/DDBJ databases">
        <title>Sorghum-associated microbial communities from plants grown in Nebraska, USA.</title>
        <authorList>
            <person name="Schachtman D."/>
        </authorList>
    </citation>
    <scope>NUCLEOTIDE SEQUENCE</scope>
    <source>
        <strain evidence="3">DS1006</strain>
        <strain evidence="4 5">DS1016</strain>
    </source>
</reference>
<comment type="caution">
    <text evidence="3">The sequence shown here is derived from an EMBL/GenBank/DDBJ whole genome shotgun (WGS) entry which is preliminary data.</text>
</comment>
<feature type="transmembrane region" description="Helical" evidence="2">
    <location>
        <begin position="129"/>
        <end position="149"/>
    </location>
</feature>
<name>A0AAW8DFW6_9MICC</name>
<accession>A0AAW8DFW6</accession>
<evidence type="ECO:0000256" key="1">
    <source>
        <dbReference type="SAM" id="MobiDB-lite"/>
    </source>
</evidence>
<feature type="transmembrane region" description="Helical" evidence="2">
    <location>
        <begin position="49"/>
        <end position="71"/>
    </location>
</feature>
<dbReference type="AlphaFoldDB" id="A0AAW8DFW6"/>
<sequence length="380" mass="40137">MSHPHDEYPPTQRSGAGPWPPFVPGLAVGAPYSPSSRPPLPPGAMVPNVFVWLLVGTLPVMLLMAVLEILWAPGFFRTAAAHDKPKMTVYGLEILLFIVAALALRAAIIVLSFFDWRRLRKAGVVRPFHWAWAFLGPAVYMIGRTVILWKVSRNRVLAPMIAFGIGYLVLVVAGFAAGFTFLAEGSNYSGPDTVSASATPPNPSAPSNPSSAAGSRIVNNATDGFTALFRAAPQSSTAPTTLDGLTITEDMWTVKDSGYPIQAISAARFSCMPSAAKLDALIGQAEKSMMFRLTGQHGIGKVIEDKTTTIGSFPARRTTISFTDTATGTKLSSDILVIDSGSTQIIAMAIGPDGTSDPEAFVNAVHPLDGPAPTAPSCSP</sequence>
<dbReference type="Proteomes" id="UP001242995">
    <property type="component" value="Unassembled WGS sequence"/>
</dbReference>
<keyword evidence="5" id="KW-1185">Reference proteome</keyword>
<evidence type="ECO:0000313" key="4">
    <source>
        <dbReference type="EMBL" id="MDQ0180780.1"/>
    </source>
</evidence>
<dbReference type="RefSeq" id="WP_306960703.1">
    <property type="nucleotide sequence ID" value="NZ_JAUSRG010000003.1"/>
</dbReference>
<evidence type="ECO:0000313" key="6">
    <source>
        <dbReference type="Proteomes" id="UP001242995"/>
    </source>
</evidence>
<organism evidence="3 6">
    <name type="scientific">Arthrobacter bambusae</name>
    <dbReference type="NCBI Taxonomy" id="1338426"/>
    <lineage>
        <taxon>Bacteria</taxon>
        <taxon>Bacillati</taxon>
        <taxon>Actinomycetota</taxon>
        <taxon>Actinomycetes</taxon>
        <taxon>Micrococcales</taxon>
        <taxon>Micrococcaceae</taxon>
        <taxon>Arthrobacter</taxon>
    </lineage>
</organism>
<proteinExistence type="predicted"/>
<dbReference type="Proteomes" id="UP001230951">
    <property type="component" value="Unassembled WGS sequence"/>
</dbReference>
<keyword evidence="2" id="KW-1133">Transmembrane helix</keyword>
<keyword evidence="2" id="KW-0812">Transmembrane</keyword>
<feature type="transmembrane region" description="Helical" evidence="2">
    <location>
        <begin position="161"/>
        <end position="183"/>
    </location>
</feature>
<dbReference type="EMBL" id="JAUSRG010000003">
    <property type="protein sequence ID" value="MDP9904791.1"/>
    <property type="molecule type" value="Genomic_DNA"/>
</dbReference>
<evidence type="ECO:0000313" key="5">
    <source>
        <dbReference type="Proteomes" id="UP001230951"/>
    </source>
</evidence>
<keyword evidence="2" id="KW-0472">Membrane</keyword>
<gene>
    <name evidence="3" type="ORF">J2S90_001746</name>
    <name evidence="4" type="ORF">J2S93_002207</name>
</gene>
<feature type="region of interest" description="Disordered" evidence="1">
    <location>
        <begin position="192"/>
        <end position="213"/>
    </location>
</feature>
<protein>
    <submittedName>
        <fullName evidence="3">Membrane protein</fullName>
    </submittedName>
</protein>